<protein>
    <submittedName>
        <fullName evidence="4">RNA methyltransferase TrmH family group 3</fullName>
    </submittedName>
</protein>
<feature type="domain" description="tRNA/rRNA methyltransferase SpoU type" evidence="3">
    <location>
        <begin position="2"/>
        <end position="112"/>
    </location>
</feature>
<accession>R6ND68</accession>
<keyword evidence="1 4" id="KW-0489">Methyltransferase</keyword>
<dbReference type="SUPFAM" id="SSF75217">
    <property type="entry name" value="alpha/beta knot"/>
    <property type="match status" value="1"/>
</dbReference>
<comment type="caution">
    <text evidence="4">The sequence shown here is derived from an EMBL/GenBank/DDBJ whole genome shotgun (WGS) entry which is preliminary data.</text>
</comment>
<dbReference type="GO" id="GO:0008173">
    <property type="term" value="F:RNA methyltransferase activity"/>
    <property type="evidence" value="ECO:0007669"/>
    <property type="project" value="InterPro"/>
</dbReference>
<dbReference type="InterPro" id="IPR029026">
    <property type="entry name" value="tRNA_m1G_MTases_N"/>
</dbReference>
<dbReference type="GO" id="GO:0032259">
    <property type="term" value="P:methylation"/>
    <property type="evidence" value="ECO:0007669"/>
    <property type="project" value="UniProtKB-KW"/>
</dbReference>
<dbReference type="Proteomes" id="UP000018168">
    <property type="component" value="Unassembled WGS sequence"/>
</dbReference>
<dbReference type="GO" id="GO:0003723">
    <property type="term" value="F:RNA binding"/>
    <property type="evidence" value="ECO:0007669"/>
    <property type="project" value="InterPro"/>
</dbReference>
<dbReference type="Pfam" id="PF00588">
    <property type="entry name" value="SpoU_methylase"/>
    <property type="match status" value="1"/>
</dbReference>
<dbReference type="PANTHER" id="PTHR46429">
    <property type="entry name" value="23S RRNA (GUANOSINE-2'-O-)-METHYLTRANSFERASE RLMB"/>
    <property type="match status" value="1"/>
</dbReference>
<gene>
    <name evidence="4" type="ORF">BN578_02127</name>
</gene>
<evidence type="ECO:0000256" key="2">
    <source>
        <dbReference type="ARBA" id="ARBA00022679"/>
    </source>
</evidence>
<evidence type="ECO:0000313" key="5">
    <source>
        <dbReference type="Proteomes" id="UP000018168"/>
    </source>
</evidence>
<evidence type="ECO:0000313" key="4">
    <source>
        <dbReference type="EMBL" id="CDC04141.1"/>
    </source>
</evidence>
<dbReference type="CDD" id="cd18103">
    <property type="entry name" value="SpoU-like_RlmB"/>
    <property type="match status" value="1"/>
</dbReference>
<reference evidence="4" key="1">
    <citation type="submission" date="2012-11" db="EMBL/GenBank/DDBJ databases">
        <title>Dependencies among metagenomic species, viruses, plasmids and units of genetic variation.</title>
        <authorList>
            <person name="Nielsen H.B."/>
            <person name="Almeida M."/>
            <person name="Juncker A.S."/>
            <person name="Rasmussen S."/>
            <person name="Li J."/>
            <person name="Sunagawa S."/>
            <person name="Plichta D."/>
            <person name="Gautier L."/>
            <person name="Le Chatelier E."/>
            <person name="Peletier E."/>
            <person name="Bonde I."/>
            <person name="Nielsen T."/>
            <person name="Manichanh C."/>
            <person name="Arumugam M."/>
            <person name="Batto J."/>
            <person name="Santos M.B.Q.D."/>
            <person name="Blom N."/>
            <person name="Borruel N."/>
            <person name="Burgdorf K.S."/>
            <person name="Boumezbeur F."/>
            <person name="Casellas F."/>
            <person name="Dore J."/>
            <person name="Guarner F."/>
            <person name="Hansen T."/>
            <person name="Hildebrand F."/>
            <person name="Kaas R.S."/>
            <person name="Kennedy S."/>
            <person name="Kristiansen K."/>
            <person name="Kultima J.R."/>
            <person name="Leonard P."/>
            <person name="Levenez F."/>
            <person name="Lund O."/>
            <person name="Moumen B."/>
            <person name="Le Paslier D."/>
            <person name="Pons N."/>
            <person name="Pedersen O."/>
            <person name="Prifti E."/>
            <person name="Qin J."/>
            <person name="Raes J."/>
            <person name="Tap J."/>
            <person name="Tims S."/>
            <person name="Ussery D.W."/>
            <person name="Yamada T."/>
            <person name="MetaHit consortium"/>
            <person name="Renault P."/>
            <person name="Sicheritz-Ponten T."/>
            <person name="Bork P."/>
            <person name="Wang J."/>
            <person name="Brunak S."/>
            <person name="Ehrlich S.D."/>
        </authorList>
    </citation>
    <scope>NUCLEOTIDE SEQUENCE [LARGE SCALE GENOMIC DNA]</scope>
</reference>
<dbReference type="Gene3D" id="3.40.1280.10">
    <property type="match status" value="1"/>
</dbReference>
<name>R6ND68_9FIRM</name>
<evidence type="ECO:0000259" key="3">
    <source>
        <dbReference type="Pfam" id="PF00588"/>
    </source>
</evidence>
<dbReference type="InterPro" id="IPR029028">
    <property type="entry name" value="Alpha/beta_knot_MTases"/>
</dbReference>
<dbReference type="PANTHER" id="PTHR46429:SF1">
    <property type="entry name" value="23S RRNA (GUANOSINE-2'-O-)-METHYLTRANSFERASE RLMB"/>
    <property type="match status" value="1"/>
</dbReference>
<dbReference type="GO" id="GO:0006396">
    <property type="term" value="P:RNA processing"/>
    <property type="evidence" value="ECO:0007669"/>
    <property type="project" value="InterPro"/>
</dbReference>
<dbReference type="EMBL" id="CBEP010000039">
    <property type="protein sequence ID" value="CDC04141.1"/>
    <property type="molecule type" value="Genomic_DNA"/>
</dbReference>
<dbReference type="AlphaFoldDB" id="R6ND68"/>
<proteinExistence type="predicted"/>
<keyword evidence="2 4" id="KW-0808">Transferase</keyword>
<dbReference type="InterPro" id="IPR004441">
    <property type="entry name" value="rRNA_MeTrfase_TrmH"/>
</dbReference>
<organism evidence="4 5">
    <name type="scientific">[Clostridium] leptum CAG:27</name>
    <dbReference type="NCBI Taxonomy" id="1263068"/>
    <lineage>
        <taxon>Bacteria</taxon>
        <taxon>Bacillati</taxon>
        <taxon>Bacillota</taxon>
        <taxon>Clostridia</taxon>
        <taxon>Eubacteriales</taxon>
        <taxon>Oscillospiraceae</taxon>
        <taxon>Oscillospiraceae incertae sedis</taxon>
    </lineage>
</organism>
<dbReference type="GO" id="GO:0005829">
    <property type="term" value="C:cytosol"/>
    <property type="evidence" value="ECO:0007669"/>
    <property type="project" value="TreeGrafter"/>
</dbReference>
<dbReference type="InterPro" id="IPR001537">
    <property type="entry name" value="SpoU_MeTrfase"/>
</dbReference>
<sequence length="124" mass="13208">MIIPKRRSAGLTYTVGKASAGALEYVPVARVSNLAAALEDLKKRGLWIYGADMEGTPWCEAELTGPAALVIGSEGAGIGRLVKEKCDVILSLPMRGKINSLNASVAAGVLMYEFMRQRQGIKAK</sequence>
<evidence type="ECO:0000256" key="1">
    <source>
        <dbReference type="ARBA" id="ARBA00022603"/>
    </source>
</evidence>